<keyword evidence="4 5" id="KW-0472">Membrane</keyword>
<evidence type="ECO:0000256" key="5">
    <source>
        <dbReference type="SAM" id="Phobius"/>
    </source>
</evidence>
<dbReference type="OrthoDB" id="3385086at2"/>
<name>A0A4Z0MM71_9BACT</name>
<evidence type="ECO:0000256" key="3">
    <source>
        <dbReference type="ARBA" id="ARBA00022989"/>
    </source>
</evidence>
<evidence type="ECO:0000256" key="2">
    <source>
        <dbReference type="ARBA" id="ARBA00022692"/>
    </source>
</evidence>
<keyword evidence="7" id="KW-1185">Reference proteome</keyword>
<accession>A0A4Z0MM71</accession>
<proteinExistence type="predicted"/>
<feature type="transmembrane region" description="Helical" evidence="5">
    <location>
        <begin position="21"/>
        <end position="48"/>
    </location>
</feature>
<dbReference type="Proteomes" id="UP000298284">
    <property type="component" value="Unassembled WGS sequence"/>
</dbReference>
<protein>
    <submittedName>
        <fullName evidence="6">DoxX family protein</fullName>
    </submittedName>
</protein>
<feature type="transmembrane region" description="Helical" evidence="5">
    <location>
        <begin position="81"/>
        <end position="101"/>
    </location>
</feature>
<dbReference type="AlphaFoldDB" id="A0A4Z0MM71"/>
<organism evidence="6 7">
    <name type="scientific">Hymenobacter wooponensis</name>
    <dbReference type="NCBI Taxonomy" id="1525360"/>
    <lineage>
        <taxon>Bacteria</taxon>
        <taxon>Pseudomonadati</taxon>
        <taxon>Bacteroidota</taxon>
        <taxon>Cytophagia</taxon>
        <taxon>Cytophagales</taxon>
        <taxon>Hymenobacteraceae</taxon>
        <taxon>Hymenobacter</taxon>
    </lineage>
</organism>
<comment type="subcellular location">
    <subcellularLocation>
        <location evidence="1">Membrane</location>
        <topology evidence="1">Multi-pass membrane protein</topology>
    </subcellularLocation>
</comment>
<dbReference type="InterPro" id="IPR032808">
    <property type="entry name" value="DoxX"/>
</dbReference>
<dbReference type="Pfam" id="PF13564">
    <property type="entry name" value="DoxX_2"/>
    <property type="match status" value="1"/>
</dbReference>
<comment type="caution">
    <text evidence="6">The sequence shown here is derived from an EMBL/GenBank/DDBJ whole genome shotgun (WGS) entry which is preliminary data.</text>
</comment>
<reference evidence="6 7" key="1">
    <citation type="submission" date="2019-04" db="EMBL/GenBank/DDBJ databases">
        <authorList>
            <person name="Feng G."/>
            <person name="Zhang J."/>
            <person name="Zhu H."/>
        </authorList>
    </citation>
    <scope>NUCLEOTIDE SEQUENCE [LARGE SCALE GENOMIC DNA]</scope>
    <source>
        <strain evidence="6 7">JCM 19491</strain>
    </source>
</reference>
<sequence length="136" mass="14495">MNNQPKKSKLLRVALWITQSVLALLYIGTGLFKLGTPIATVAGMWPWAGEYPTLLRGTGMLDLVGGIGIVLPALTHIRPYLTVAAAAGLALLQLGAIAFHLSRGEASNTPFNFIMLALALLVFWGRRTKAPLPSCG</sequence>
<keyword evidence="3 5" id="KW-1133">Transmembrane helix</keyword>
<keyword evidence="2 5" id="KW-0812">Transmembrane</keyword>
<dbReference type="EMBL" id="SRKZ01000003">
    <property type="protein sequence ID" value="TGD80714.1"/>
    <property type="molecule type" value="Genomic_DNA"/>
</dbReference>
<evidence type="ECO:0000313" key="7">
    <source>
        <dbReference type="Proteomes" id="UP000298284"/>
    </source>
</evidence>
<evidence type="ECO:0000256" key="4">
    <source>
        <dbReference type="ARBA" id="ARBA00023136"/>
    </source>
</evidence>
<dbReference type="RefSeq" id="WP_135530857.1">
    <property type="nucleotide sequence ID" value="NZ_SRKZ01000003.1"/>
</dbReference>
<evidence type="ECO:0000313" key="6">
    <source>
        <dbReference type="EMBL" id="TGD80714.1"/>
    </source>
</evidence>
<feature type="transmembrane region" description="Helical" evidence="5">
    <location>
        <begin position="107"/>
        <end position="124"/>
    </location>
</feature>
<gene>
    <name evidence="6" type="ORF">EU557_12930</name>
</gene>
<feature type="transmembrane region" description="Helical" evidence="5">
    <location>
        <begin position="54"/>
        <end position="74"/>
    </location>
</feature>
<dbReference type="GO" id="GO:0016020">
    <property type="term" value="C:membrane"/>
    <property type="evidence" value="ECO:0007669"/>
    <property type="project" value="UniProtKB-SubCell"/>
</dbReference>
<evidence type="ECO:0000256" key="1">
    <source>
        <dbReference type="ARBA" id="ARBA00004141"/>
    </source>
</evidence>